<comment type="caution">
    <text evidence="5">The sequence shown here is derived from an EMBL/GenBank/DDBJ whole genome shotgun (WGS) entry which is preliminary data.</text>
</comment>
<evidence type="ECO:0000313" key="5">
    <source>
        <dbReference type="EMBL" id="KAF9322769.1"/>
    </source>
</evidence>
<dbReference type="Pfam" id="PF08424">
    <property type="entry name" value="NRDE-2"/>
    <property type="match status" value="1"/>
</dbReference>
<dbReference type="Proteomes" id="UP000696485">
    <property type="component" value="Unassembled WGS sequence"/>
</dbReference>
<sequence>MLQYGLSQYETPSYVRHGNGRVLGCPPHWRIDYAQTKANGGLIVMREGRRSSKVKRYTDPNATWKDRSQEYRRITRAKAEELAKTLNLDQEDPAYISLDIRKAPSKERVSNDESESDDDVVMGSKSVDYRDIHGKSVYKDQDEDLLQTTSDQEEEGAESALDALQRRRTVLDAELRKEPKDPEKWLEFISIADDIDLVTSRRLVVGVSAHSTGHAEVKLSYFDRALLHNPTDERLLLEYMNCYRQAYPSPKVLAKWDELLQSNRIRSAWPGLWIEYLDYRQRHQLSFSVTSFVSVAQEALESLSNVCRMLWNDISRNRADVDIRNRLVRFESVMVHVIARVCTFLKQAGYIERAQAILQGEMEFLFSVPSDLLDESFDTRLGELEDYWDKEQPRFGEKDAKGWTHYFTAKDVARVDYLLDTIALPVKDDPMDDLFRPFVEADKDRFEFGRWARMEKEMNAACWFPIRTSESDAMPAQLEDDPYGIIMFDDIRPFIVDLHTTEAKTQFVDCMFHFQGLPVSLTAGSNGLSQQRQSTSTAQVKSRSFGCYNPYFHDGLLLDVGLDSTYSTQENNPGLSRIFPPIMTVERAEEMVRKEIEFSIKDCELEEEDWSCVWNLPLKVFTQGTDTIFGKHGGSEKKNHRYPWAAVSSHDEVQQCNKEFVRNSLKQLIEVVPMEKTYRRGLMLHHIMMETFDNMATTKELTQAYSKVESSLELMNGQAQSEMALGRIKEARKAYRKILSISQSLPEDHQNRLPLVHRFYAELEWEHGRPGVALEILSLLAEGSQANISNIPDAKDKNDVPFPSPTRIVKARQFYSQKAAQLHLVRPAHSSNDHPVGSQWFEPALDLIVCYAWFEYLSAPKAAGSEVEAGIKVFENAIQELDRRNPDTEINSGAELLDQSVLNESVSMRSILLPAHLNPISGPATSTDSKKGPKRKICTTAEAEMLWIQLAKMVYFHSIRAGESSREGQSFGAGFQPRALRRIVHSGLERFPNCSILQSLYFWTEAKQRVHGRVRTWVNDQVAQSVSGAPSRTGYPSADKNVLWIFGLYYELWHQDTYNVHTIRTMLESALGSSSKANSFSSSPNLWLIYLELEVRESIRQKSIREMGQGTKGTSSSGKDIDAEFGVRIKGMLHRALADCPWYKDLYLFAFEPRVRSLFSLEELEALYETMLVKEIRVRQELPERVSRDIEMDHGGDVAMAEDS</sequence>
<evidence type="ECO:0008006" key="7">
    <source>
        <dbReference type="Google" id="ProtNLM"/>
    </source>
</evidence>
<dbReference type="EMBL" id="JAAAUY010001455">
    <property type="protein sequence ID" value="KAF9322769.1"/>
    <property type="molecule type" value="Genomic_DNA"/>
</dbReference>
<comment type="similarity">
    <text evidence="2">Belongs to the NRDE2 family.</text>
</comment>
<keyword evidence="6" id="KW-1185">Reference proteome</keyword>
<evidence type="ECO:0000256" key="2">
    <source>
        <dbReference type="ARBA" id="ARBA00009265"/>
    </source>
</evidence>
<evidence type="ECO:0000313" key="6">
    <source>
        <dbReference type="Proteomes" id="UP000696485"/>
    </source>
</evidence>
<reference evidence="5" key="1">
    <citation type="journal article" date="2020" name="Fungal Divers.">
        <title>Resolving the Mortierellaceae phylogeny through synthesis of multi-gene phylogenetics and phylogenomics.</title>
        <authorList>
            <person name="Vandepol N."/>
            <person name="Liber J."/>
            <person name="Desiro A."/>
            <person name="Na H."/>
            <person name="Kennedy M."/>
            <person name="Barry K."/>
            <person name="Grigoriev I.V."/>
            <person name="Miller A.N."/>
            <person name="O'Donnell K."/>
            <person name="Stajich J.E."/>
            <person name="Bonito G."/>
        </authorList>
    </citation>
    <scope>NUCLEOTIDE SEQUENCE</scope>
    <source>
        <strain evidence="5">NVP1</strain>
    </source>
</reference>
<evidence type="ECO:0000256" key="4">
    <source>
        <dbReference type="SAM" id="MobiDB-lite"/>
    </source>
</evidence>
<dbReference type="PANTHER" id="PTHR13471">
    <property type="entry name" value="TETRATRICOPEPTIDE-LIKE HELICAL"/>
    <property type="match status" value="1"/>
</dbReference>
<comment type="subcellular location">
    <subcellularLocation>
        <location evidence="1">Nucleus</location>
    </subcellularLocation>
</comment>
<dbReference type="InterPro" id="IPR011990">
    <property type="entry name" value="TPR-like_helical_dom_sf"/>
</dbReference>
<evidence type="ECO:0000256" key="3">
    <source>
        <dbReference type="ARBA" id="ARBA00023242"/>
    </source>
</evidence>
<dbReference type="GO" id="GO:0071013">
    <property type="term" value="C:catalytic step 2 spliceosome"/>
    <property type="evidence" value="ECO:0007669"/>
    <property type="project" value="TreeGrafter"/>
</dbReference>
<dbReference type="GO" id="GO:0031048">
    <property type="term" value="P:regulatory ncRNA-mediated heterochromatin formation"/>
    <property type="evidence" value="ECO:0007669"/>
    <property type="project" value="TreeGrafter"/>
</dbReference>
<gene>
    <name evidence="5" type="ORF">BG006_002071</name>
</gene>
<keyword evidence="3" id="KW-0539">Nucleus</keyword>
<feature type="region of interest" description="Disordered" evidence="4">
    <location>
        <begin position="104"/>
        <end position="125"/>
    </location>
</feature>
<dbReference type="AlphaFoldDB" id="A0A9P5VGF4"/>
<dbReference type="Gene3D" id="1.25.40.10">
    <property type="entry name" value="Tetratricopeptide repeat domain"/>
    <property type="match status" value="1"/>
</dbReference>
<evidence type="ECO:0000256" key="1">
    <source>
        <dbReference type="ARBA" id="ARBA00004123"/>
    </source>
</evidence>
<proteinExistence type="inferred from homology"/>
<dbReference type="GO" id="GO:1902369">
    <property type="term" value="P:negative regulation of RNA catabolic process"/>
    <property type="evidence" value="ECO:0007669"/>
    <property type="project" value="TreeGrafter"/>
</dbReference>
<name>A0A9P5VGF4_9FUNG</name>
<dbReference type="InterPro" id="IPR013633">
    <property type="entry name" value="NRDE-2"/>
</dbReference>
<organism evidence="5 6">
    <name type="scientific">Podila minutissima</name>
    <dbReference type="NCBI Taxonomy" id="64525"/>
    <lineage>
        <taxon>Eukaryota</taxon>
        <taxon>Fungi</taxon>
        <taxon>Fungi incertae sedis</taxon>
        <taxon>Mucoromycota</taxon>
        <taxon>Mortierellomycotina</taxon>
        <taxon>Mortierellomycetes</taxon>
        <taxon>Mortierellales</taxon>
        <taxon>Mortierellaceae</taxon>
        <taxon>Podila</taxon>
    </lineage>
</organism>
<feature type="region of interest" description="Disordered" evidence="4">
    <location>
        <begin position="140"/>
        <end position="161"/>
    </location>
</feature>
<feature type="compositionally biased region" description="Acidic residues" evidence="4">
    <location>
        <begin position="141"/>
        <end position="157"/>
    </location>
</feature>
<dbReference type="PANTHER" id="PTHR13471:SF0">
    <property type="entry name" value="NUCLEAR EXOSOME REGULATOR NRDE2"/>
    <property type="match status" value="1"/>
</dbReference>
<protein>
    <recommendedName>
        <fullName evidence="7">NRDE-2, necessary for RNA interference-domain-containing protein</fullName>
    </recommendedName>
</protein>
<accession>A0A9P5VGF4</accession>